<feature type="compositionally biased region" description="Basic and acidic residues" evidence="16">
    <location>
        <begin position="175"/>
        <end position="190"/>
    </location>
</feature>
<keyword evidence="11" id="KW-0460">Magnesium</keyword>
<keyword evidence="6" id="KW-0507">mRNA processing</keyword>
<evidence type="ECO:0000256" key="11">
    <source>
        <dbReference type="ARBA" id="ARBA00022842"/>
    </source>
</evidence>
<dbReference type="PANTHER" id="PTHR30001:SF0">
    <property type="entry name" value="RIBONUCLEASE G"/>
    <property type="match status" value="1"/>
</dbReference>
<feature type="compositionally biased region" description="Basic and acidic residues" evidence="16">
    <location>
        <begin position="834"/>
        <end position="843"/>
    </location>
</feature>
<dbReference type="InterPro" id="IPR004659">
    <property type="entry name" value="RNase_E/G"/>
</dbReference>
<dbReference type="Pfam" id="PF10150">
    <property type="entry name" value="RNase_E_G"/>
    <property type="match status" value="1"/>
</dbReference>
<feature type="domain" description="S1 motif" evidence="17">
    <location>
        <begin position="396"/>
        <end position="479"/>
    </location>
</feature>
<dbReference type="GO" id="GO:0006397">
    <property type="term" value="P:mRNA processing"/>
    <property type="evidence" value="ECO:0007669"/>
    <property type="project" value="UniProtKB-KW"/>
</dbReference>
<feature type="compositionally biased region" description="Acidic residues" evidence="16">
    <location>
        <begin position="159"/>
        <end position="174"/>
    </location>
</feature>
<feature type="compositionally biased region" description="Basic and acidic residues" evidence="16">
    <location>
        <begin position="319"/>
        <end position="336"/>
    </location>
</feature>
<keyword evidence="19" id="KW-1185">Reference proteome</keyword>
<evidence type="ECO:0000256" key="1">
    <source>
        <dbReference type="ARBA" id="ARBA00001946"/>
    </source>
</evidence>
<evidence type="ECO:0000259" key="17">
    <source>
        <dbReference type="PROSITE" id="PS50126"/>
    </source>
</evidence>
<dbReference type="InterPro" id="IPR019307">
    <property type="entry name" value="RNA-bd_AU-1/RNase_E/G"/>
</dbReference>
<dbReference type="GO" id="GO:0008995">
    <property type="term" value="F:ribonuclease E activity"/>
    <property type="evidence" value="ECO:0007669"/>
    <property type="project" value="UniProtKB-EC"/>
</dbReference>
<feature type="compositionally biased region" description="Basic residues" evidence="16">
    <location>
        <begin position="276"/>
        <end position="285"/>
    </location>
</feature>
<accession>A0A021VSD4</accession>
<evidence type="ECO:0000256" key="8">
    <source>
        <dbReference type="ARBA" id="ARBA00022723"/>
    </source>
</evidence>
<reference evidence="18 19" key="1">
    <citation type="submission" date="2014-01" db="EMBL/GenBank/DDBJ databases">
        <title>Actinotalea ferrariae CF5-4.</title>
        <authorList>
            <person name="Chen F."/>
            <person name="Li Y."/>
            <person name="Wang G."/>
        </authorList>
    </citation>
    <scope>NUCLEOTIDE SEQUENCE [LARGE SCALE GENOMIC DNA]</scope>
    <source>
        <strain evidence="18 19">CF5-4</strain>
    </source>
</reference>
<evidence type="ECO:0000256" key="16">
    <source>
        <dbReference type="SAM" id="MobiDB-lite"/>
    </source>
</evidence>
<dbReference type="GO" id="GO:0008033">
    <property type="term" value="P:tRNA processing"/>
    <property type="evidence" value="ECO:0007669"/>
    <property type="project" value="UniProtKB-KW"/>
</dbReference>
<dbReference type="InterPro" id="IPR003029">
    <property type="entry name" value="S1_domain"/>
</dbReference>
<comment type="cofactor">
    <cofactor evidence="1">
        <name>Mg(2+)</name>
        <dbReference type="ChEBI" id="CHEBI:18420"/>
    </cofactor>
</comment>
<comment type="cofactor">
    <cofactor evidence="2">
        <name>Zn(2+)</name>
        <dbReference type="ChEBI" id="CHEBI:29105"/>
    </cofactor>
</comment>
<evidence type="ECO:0000256" key="13">
    <source>
        <dbReference type="ARBA" id="ARBA00050524"/>
    </source>
</evidence>
<dbReference type="Proteomes" id="UP000019753">
    <property type="component" value="Unassembled WGS sequence"/>
</dbReference>
<feature type="compositionally biased region" description="Basic and acidic residues" evidence="16">
    <location>
        <begin position="246"/>
        <end position="256"/>
    </location>
</feature>
<evidence type="ECO:0000256" key="14">
    <source>
        <dbReference type="ARBA" id="ARBA00066879"/>
    </source>
</evidence>
<dbReference type="Gene3D" id="2.40.50.140">
    <property type="entry name" value="Nucleic acid-binding proteins"/>
    <property type="match status" value="1"/>
</dbReference>
<evidence type="ECO:0000256" key="3">
    <source>
        <dbReference type="ARBA" id="ARBA00004496"/>
    </source>
</evidence>
<dbReference type="EMBL" id="AXCW01000381">
    <property type="protein sequence ID" value="EYR61972.1"/>
    <property type="molecule type" value="Genomic_DNA"/>
</dbReference>
<comment type="subcellular location">
    <subcellularLocation>
        <location evidence="3">Cytoplasm</location>
    </subcellularLocation>
</comment>
<dbReference type="InterPro" id="IPR012340">
    <property type="entry name" value="NA-bd_OB-fold"/>
</dbReference>
<dbReference type="NCBIfam" id="TIGR00757">
    <property type="entry name" value="RNaseEG"/>
    <property type="match status" value="1"/>
</dbReference>
<evidence type="ECO:0000313" key="19">
    <source>
        <dbReference type="Proteomes" id="UP000019753"/>
    </source>
</evidence>
<comment type="similarity">
    <text evidence="4">Belongs to the RNase E/G family.</text>
</comment>
<dbReference type="OrthoDB" id="9804278at2"/>
<proteinExistence type="inferred from homology"/>
<evidence type="ECO:0000256" key="15">
    <source>
        <dbReference type="ARBA" id="ARBA00072999"/>
    </source>
</evidence>
<feature type="compositionally biased region" description="Acidic residues" evidence="16">
    <location>
        <begin position="259"/>
        <end position="272"/>
    </location>
</feature>
<evidence type="ECO:0000256" key="5">
    <source>
        <dbReference type="ARBA" id="ARBA00022490"/>
    </source>
</evidence>
<dbReference type="AlphaFoldDB" id="A0A021VSD4"/>
<evidence type="ECO:0000256" key="7">
    <source>
        <dbReference type="ARBA" id="ARBA00022694"/>
    </source>
</evidence>
<evidence type="ECO:0000313" key="18">
    <source>
        <dbReference type="EMBL" id="EYR61972.1"/>
    </source>
</evidence>
<dbReference type="CDD" id="cd04453">
    <property type="entry name" value="S1_RNase_E"/>
    <property type="match status" value="1"/>
</dbReference>
<dbReference type="FunFam" id="2.40.50.140:FF:000066">
    <property type="entry name" value="Ribonuclease E"/>
    <property type="match status" value="1"/>
</dbReference>
<keyword evidence="5" id="KW-0963">Cytoplasm</keyword>
<evidence type="ECO:0000256" key="12">
    <source>
        <dbReference type="ARBA" id="ARBA00022884"/>
    </source>
</evidence>
<organism evidence="18 19">
    <name type="scientific">Actinotalea ferrariae CF5-4</name>
    <dbReference type="NCBI Taxonomy" id="948458"/>
    <lineage>
        <taxon>Bacteria</taxon>
        <taxon>Bacillati</taxon>
        <taxon>Actinomycetota</taxon>
        <taxon>Actinomycetes</taxon>
        <taxon>Micrococcales</taxon>
        <taxon>Cellulomonadaceae</taxon>
        <taxon>Actinotalea</taxon>
    </lineage>
</organism>
<feature type="compositionally biased region" description="Low complexity" evidence="16">
    <location>
        <begin position="1"/>
        <end position="24"/>
    </location>
</feature>
<protein>
    <recommendedName>
        <fullName evidence="15">Ribonuclease E</fullName>
        <ecNumber evidence="14">3.1.26.12</ecNumber>
    </recommendedName>
</protein>
<comment type="caution">
    <text evidence="18">The sequence shown here is derived from an EMBL/GenBank/DDBJ whole genome shotgun (WGS) entry which is preliminary data.</text>
</comment>
<name>A0A021VSD4_9CELL</name>
<keyword evidence="8" id="KW-0479">Metal-binding</keyword>
<comment type="catalytic activity">
    <reaction evidence="13">
        <text>Endonucleolytic cleavage of single-stranded RNA in A- and U-rich regions.</text>
        <dbReference type="EC" id="3.1.26.12"/>
    </reaction>
</comment>
<keyword evidence="12" id="KW-0694">RNA-binding</keyword>
<feature type="compositionally biased region" description="Acidic residues" evidence="16">
    <location>
        <begin position="218"/>
        <end position="232"/>
    </location>
</feature>
<dbReference type="PROSITE" id="PS50126">
    <property type="entry name" value="S1"/>
    <property type="match status" value="1"/>
</dbReference>
<dbReference type="GO" id="GO:0006364">
    <property type="term" value="P:rRNA processing"/>
    <property type="evidence" value="ECO:0007669"/>
    <property type="project" value="TreeGrafter"/>
</dbReference>
<dbReference type="SMART" id="SM00316">
    <property type="entry name" value="S1"/>
    <property type="match status" value="1"/>
</dbReference>
<feature type="non-terminal residue" evidence="18">
    <location>
        <position position="887"/>
    </location>
</feature>
<feature type="region of interest" description="Disordered" evidence="16">
    <location>
        <begin position="1"/>
        <end position="336"/>
    </location>
</feature>
<evidence type="ECO:0000256" key="10">
    <source>
        <dbReference type="ARBA" id="ARBA00022833"/>
    </source>
</evidence>
<gene>
    <name evidence="18" type="ORF">N866_13490</name>
</gene>
<feature type="compositionally biased region" description="Basic residues" evidence="16">
    <location>
        <begin position="191"/>
        <end position="205"/>
    </location>
</feature>
<dbReference type="RefSeq" id="WP_155855471.1">
    <property type="nucleotide sequence ID" value="NZ_AXCW01000381.1"/>
</dbReference>
<evidence type="ECO:0000256" key="9">
    <source>
        <dbReference type="ARBA" id="ARBA00022801"/>
    </source>
</evidence>
<keyword evidence="10" id="KW-0862">Zinc</keyword>
<dbReference type="GO" id="GO:0005737">
    <property type="term" value="C:cytoplasm"/>
    <property type="evidence" value="ECO:0007669"/>
    <property type="project" value="UniProtKB-SubCell"/>
</dbReference>
<sequence length="887" mass="95083">ADDATTVEAAGAPTTEPAEPGTPVQQGAVSASDGEETPARSRSRRGSRSRAGAAQTPEQDTQPESGTEAVPGALDVLAELGGPRSAPATSDEEEAPRRPATALLFQAPDPTSRPRRRRAQAPAGPPRAPEEDGEQTADGTESVAAQDDVLPTAVPAPEPDADELDEDETEDGEGTDERTEDERTEEEREAGRRRRRRRGGRGRRSRPTDRDGGPDGGTDGEADDDEGDDEVDADVRPAGGRQRVARRQDSDDERGVSDGPEDEDRDEPEEETSGTSRRRRRRRRSGRGDGAGEAAEPEQRTSRRARPVSDEVTALKGSTRLEAKRQRRREGRDAGRRRTVITEAEFLARREAVERAMVVREHDGRVQIAVLEDGVLVEHFVSRTGQGSRGSATTVGNVYLGRVQNVLPSMEAAFVDVGKGRNAVLYAGEVNWDAAGMEGQPRRIEQALKSGDSVLVQVTKDPIGHKGARLTSQVTLAGRYLVYVPGGAMTGISRKLPDTERARLKRLLKEIVPDDAGVIVRTAAEGASDEELRRDVQRLQEQWAAIEKKAKTASAPALLQGEPDMAIRVVRDIFNDDFRSLVVQGDDVHSMIEEYVSAMAPDLADRVSKYTGTGDVFAEHRVDEQLAKGMDRKVWLPSGGSLVIDRTEAMTVIDVNTGKFTGAGGTLEETVTRNNLEAAEEIVRQLRLRDIGGIIVIDFIDMVLESNRDLVLRRLVECLGRDRTKHQVAEVTSLGLVQMTRKRVGQGLVESFSETCEHCNGRGFVVHSAPVERSGGAEPAPEPQGDAKRSRRKKGGVGTSGGGSAAPAVTVPVLPEAREAVKATLATIAAAAAHAHEHEHPHEQASAVVLPELEQLARAVGSRDGSAPSGPDASASAGTDGSGGDAP</sequence>
<feature type="region of interest" description="Disordered" evidence="16">
    <location>
        <begin position="832"/>
        <end position="887"/>
    </location>
</feature>
<dbReference type="GO" id="GO:0046872">
    <property type="term" value="F:metal ion binding"/>
    <property type="evidence" value="ECO:0007669"/>
    <property type="project" value="UniProtKB-KW"/>
</dbReference>
<feature type="compositionally biased region" description="Polar residues" evidence="16">
    <location>
        <begin position="56"/>
        <end position="65"/>
    </location>
</feature>
<keyword evidence="7" id="KW-0819">tRNA processing</keyword>
<keyword evidence="9" id="KW-0378">Hydrolase</keyword>
<dbReference type="PANTHER" id="PTHR30001">
    <property type="entry name" value="RIBONUCLEASE"/>
    <property type="match status" value="1"/>
</dbReference>
<dbReference type="SUPFAM" id="SSF50249">
    <property type="entry name" value="Nucleic acid-binding proteins"/>
    <property type="match status" value="1"/>
</dbReference>
<feature type="compositionally biased region" description="Low complexity" evidence="16">
    <location>
        <begin position="864"/>
        <end position="879"/>
    </location>
</feature>
<feature type="non-terminal residue" evidence="18">
    <location>
        <position position="1"/>
    </location>
</feature>
<dbReference type="GO" id="GO:0003723">
    <property type="term" value="F:RNA binding"/>
    <property type="evidence" value="ECO:0007669"/>
    <property type="project" value="UniProtKB-KW"/>
</dbReference>
<evidence type="ECO:0000256" key="2">
    <source>
        <dbReference type="ARBA" id="ARBA00001947"/>
    </source>
</evidence>
<evidence type="ECO:0000256" key="6">
    <source>
        <dbReference type="ARBA" id="ARBA00022664"/>
    </source>
</evidence>
<dbReference type="EC" id="3.1.26.12" evidence="14"/>
<feature type="region of interest" description="Disordered" evidence="16">
    <location>
        <begin position="770"/>
        <end position="811"/>
    </location>
</feature>
<evidence type="ECO:0000256" key="4">
    <source>
        <dbReference type="ARBA" id="ARBA00005522"/>
    </source>
</evidence>